<evidence type="ECO:0000256" key="3">
    <source>
        <dbReference type="SAM" id="Phobius"/>
    </source>
</evidence>
<reference evidence="5 6" key="2">
    <citation type="journal article" date="2017" name="Genome Biol.">
        <title>New reference genome sequences of hot pepper reveal the massive evolution of plant disease-resistance genes by retroduplication.</title>
        <authorList>
            <person name="Kim S."/>
            <person name="Park J."/>
            <person name="Yeom S.I."/>
            <person name="Kim Y.M."/>
            <person name="Seo E."/>
            <person name="Kim K.T."/>
            <person name="Kim M.S."/>
            <person name="Lee J.M."/>
            <person name="Cheong K."/>
            <person name="Shin H.S."/>
            <person name="Kim S.B."/>
            <person name="Han K."/>
            <person name="Lee J."/>
            <person name="Park M."/>
            <person name="Lee H.A."/>
            <person name="Lee H.Y."/>
            <person name="Lee Y."/>
            <person name="Oh S."/>
            <person name="Lee J.H."/>
            <person name="Choi E."/>
            <person name="Choi E."/>
            <person name="Lee S.E."/>
            <person name="Jeon J."/>
            <person name="Kim H."/>
            <person name="Choi G."/>
            <person name="Song H."/>
            <person name="Lee J."/>
            <person name="Lee S.C."/>
            <person name="Kwon J.K."/>
            <person name="Lee H.Y."/>
            <person name="Koo N."/>
            <person name="Hong Y."/>
            <person name="Kim R.W."/>
            <person name="Kang W.H."/>
            <person name="Huh J.H."/>
            <person name="Kang B.C."/>
            <person name="Yang T.J."/>
            <person name="Lee Y.H."/>
            <person name="Bennetzen J.L."/>
            <person name="Choi D."/>
        </authorList>
    </citation>
    <scope>NUCLEOTIDE SEQUENCE [LARGE SCALE GENOMIC DNA]</scope>
    <source>
        <strain evidence="6">cv. CM334</strain>
    </source>
</reference>
<evidence type="ECO:0000256" key="2">
    <source>
        <dbReference type="ARBA" id="ARBA00008440"/>
    </source>
</evidence>
<dbReference type="Pfam" id="PF02705">
    <property type="entry name" value="K_trans"/>
    <property type="match status" value="1"/>
</dbReference>
<feature type="transmembrane region" description="Helical" evidence="3">
    <location>
        <begin position="102"/>
        <end position="131"/>
    </location>
</feature>
<dbReference type="GO" id="GO:0005886">
    <property type="term" value="C:plasma membrane"/>
    <property type="evidence" value="ECO:0007669"/>
    <property type="project" value="UniProtKB-SubCell"/>
</dbReference>
<dbReference type="InterPro" id="IPR053951">
    <property type="entry name" value="K_trans_N"/>
</dbReference>
<dbReference type="GO" id="GO:0015079">
    <property type="term" value="F:potassium ion transmembrane transporter activity"/>
    <property type="evidence" value="ECO:0007669"/>
    <property type="project" value="InterPro"/>
</dbReference>
<dbReference type="OMA" id="AFERCEQ"/>
<evidence type="ECO:0000256" key="1">
    <source>
        <dbReference type="ARBA" id="ARBA00004651"/>
    </source>
</evidence>
<feature type="domain" description="K+ potassium transporter integral membrane" evidence="4">
    <location>
        <begin position="27"/>
        <end position="148"/>
    </location>
</feature>
<comment type="subcellular location">
    <subcellularLocation>
        <location evidence="1">Cell membrane</location>
        <topology evidence="1">Multi-pass membrane protein</topology>
    </subcellularLocation>
</comment>
<keyword evidence="3" id="KW-0472">Membrane</keyword>
<comment type="similarity">
    <text evidence="2">Belongs to the HAK/KUP transporter (TC 2.A.72.3) family.</text>
</comment>
<dbReference type="AlphaFoldDB" id="A0A2G2YJT6"/>
<keyword evidence="6" id="KW-1185">Reference proteome</keyword>
<keyword evidence="3" id="KW-0812">Transmembrane</keyword>
<comment type="caution">
    <text evidence="5">The sequence shown here is derived from an EMBL/GenBank/DDBJ whole genome shotgun (WGS) entry which is preliminary data.</text>
</comment>
<dbReference type="PANTHER" id="PTHR30540:SF8">
    <property type="entry name" value="POTASSIUM TRANSPORTER 7"/>
    <property type="match status" value="1"/>
</dbReference>
<dbReference type="PANTHER" id="PTHR30540">
    <property type="entry name" value="OSMOTIC STRESS POTASSIUM TRANSPORTER"/>
    <property type="match status" value="1"/>
</dbReference>
<sequence length="169" mass="18904">MGKTILLSFQTLAVIFGDVGMSPLYTFIKYVLIVLWANDDGEGGNFTLYSFLCKYAKVHFLPNQLRLDAFISSFRLNVPSPQLERSLKIKERLEALVILKKLLLMLVLASTVMVIADGVITPAMSVVYAICGLKFGFSVVKQDEVVMISDADHKFSLVYKSMGQVKWVL</sequence>
<protein>
    <recommendedName>
        <fullName evidence="4">K+ potassium transporter integral membrane domain-containing protein</fullName>
    </recommendedName>
</protein>
<dbReference type="Gramene" id="PHT69975">
    <property type="protein sequence ID" value="PHT69975"/>
    <property type="gene ID" value="T459_25079"/>
</dbReference>
<gene>
    <name evidence="5" type="ORF">T459_25079</name>
</gene>
<accession>A0A2G2YJT6</accession>
<dbReference type="InterPro" id="IPR003855">
    <property type="entry name" value="K+_transporter"/>
</dbReference>
<evidence type="ECO:0000313" key="6">
    <source>
        <dbReference type="Proteomes" id="UP000222542"/>
    </source>
</evidence>
<evidence type="ECO:0000259" key="4">
    <source>
        <dbReference type="Pfam" id="PF02705"/>
    </source>
</evidence>
<name>A0A2G2YJT6_CAPAN</name>
<dbReference type="Proteomes" id="UP000222542">
    <property type="component" value="Unassembled WGS sequence"/>
</dbReference>
<reference evidence="5 6" key="1">
    <citation type="journal article" date="2014" name="Nat. Genet.">
        <title>Genome sequence of the hot pepper provides insights into the evolution of pungency in Capsicum species.</title>
        <authorList>
            <person name="Kim S."/>
            <person name="Park M."/>
            <person name="Yeom S.I."/>
            <person name="Kim Y.M."/>
            <person name="Lee J.M."/>
            <person name="Lee H.A."/>
            <person name="Seo E."/>
            <person name="Choi J."/>
            <person name="Cheong K."/>
            <person name="Kim K.T."/>
            <person name="Jung K."/>
            <person name="Lee G.W."/>
            <person name="Oh S.K."/>
            <person name="Bae C."/>
            <person name="Kim S.B."/>
            <person name="Lee H.Y."/>
            <person name="Kim S.Y."/>
            <person name="Kim M.S."/>
            <person name="Kang B.C."/>
            <person name="Jo Y.D."/>
            <person name="Yang H.B."/>
            <person name="Jeong H.J."/>
            <person name="Kang W.H."/>
            <person name="Kwon J.K."/>
            <person name="Shin C."/>
            <person name="Lim J.Y."/>
            <person name="Park J.H."/>
            <person name="Huh J.H."/>
            <person name="Kim J.S."/>
            <person name="Kim B.D."/>
            <person name="Cohen O."/>
            <person name="Paran I."/>
            <person name="Suh M.C."/>
            <person name="Lee S.B."/>
            <person name="Kim Y.K."/>
            <person name="Shin Y."/>
            <person name="Noh S.J."/>
            <person name="Park J."/>
            <person name="Seo Y.S."/>
            <person name="Kwon S.Y."/>
            <person name="Kim H.A."/>
            <person name="Park J.M."/>
            <person name="Kim H.J."/>
            <person name="Choi S.B."/>
            <person name="Bosland P.W."/>
            <person name="Reeves G."/>
            <person name="Jo S.H."/>
            <person name="Lee B.W."/>
            <person name="Cho H.T."/>
            <person name="Choi H.S."/>
            <person name="Lee M.S."/>
            <person name="Yu Y."/>
            <person name="Do Choi Y."/>
            <person name="Park B.S."/>
            <person name="van Deynze A."/>
            <person name="Ashrafi H."/>
            <person name="Hill T."/>
            <person name="Kim W.T."/>
            <person name="Pai H.S."/>
            <person name="Ahn H.K."/>
            <person name="Yeam I."/>
            <person name="Giovannoni J.J."/>
            <person name="Rose J.K."/>
            <person name="Sorensen I."/>
            <person name="Lee S.J."/>
            <person name="Kim R.W."/>
            <person name="Choi I.Y."/>
            <person name="Choi B.S."/>
            <person name="Lim J.S."/>
            <person name="Lee Y.H."/>
            <person name="Choi D."/>
        </authorList>
    </citation>
    <scope>NUCLEOTIDE SEQUENCE [LARGE SCALE GENOMIC DNA]</scope>
    <source>
        <strain evidence="6">cv. CM334</strain>
    </source>
</reference>
<evidence type="ECO:0000313" key="5">
    <source>
        <dbReference type="EMBL" id="PHT69975.1"/>
    </source>
</evidence>
<keyword evidence="3" id="KW-1133">Transmembrane helix</keyword>
<dbReference type="EMBL" id="AYRZ02000010">
    <property type="protein sequence ID" value="PHT69975.1"/>
    <property type="molecule type" value="Genomic_DNA"/>
</dbReference>
<organism evidence="5 6">
    <name type="scientific">Capsicum annuum</name>
    <name type="common">Capsicum pepper</name>
    <dbReference type="NCBI Taxonomy" id="4072"/>
    <lineage>
        <taxon>Eukaryota</taxon>
        <taxon>Viridiplantae</taxon>
        <taxon>Streptophyta</taxon>
        <taxon>Embryophyta</taxon>
        <taxon>Tracheophyta</taxon>
        <taxon>Spermatophyta</taxon>
        <taxon>Magnoliopsida</taxon>
        <taxon>eudicotyledons</taxon>
        <taxon>Gunneridae</taxon>
        <taxon>Pentapetalae</taxon>
        <taxon>asterids</taxon>
        <taxon>lamiids</taxon>
        <taxon>Solanales</taxon>
        <taxon>Solanaceae</taxon>
        <taxon>Solanoideae</taxon>
        <taxon>Capsiceae</taxon>
        <taxon>Capsicum</taxon>
    </lineage>
</organism>
<feature type="transmembrane region" description="Helical" evidence="3">
    <location>
        <begin position="12"/>
        <end position="37"/>
    </location>
</feature>
<proteinExistence type="inferred from homology"/>